<proteinExistence type="predicted"/>
<accession>A0A0E9XF60</accession>
<reference evidence="1" key="2">
    <citation type="journal article" date="2015" name="Fish Shellfish Immunol.">
        <title>Early steps in the European eel (Anguilla anguilla)-Vibrio vulnificus interaction in the gills: Role of the RtxA13 toxin.</title>
        <authorList>
            <person name="Callol A."/>
            <person name="Pajuelo D."/>
            <person name="Ebbesson L."/>
            <person name="Teles M."/>
            <person name="MacKenzie S."/>
            <person name="Amaro C."/>
        </authorList>
    </citation>
    <scope>NUCLEOTIDE SEQUENCE</scope>
</reference>
<reference evidence="1" key="1">
    <citation type="submission" date="2014-11" db="EMBL/GenBank/DDBJ databases">
        <authorList>
            <person name="Amaro Gonzalez C."/>
        </authorList>
    </citation>
    <scope>NUCLEOTIDE SEQUENCE</scope>
</reference>
<dbReference type="EMBL" id="GBXM01007318">
    <property type="protein sequence ID" value="JAI01260.1"/>
    <property type="molecule type" value="Transcribed_RNA"/>
</dbReference>
<organism evidence="1">
    <name type="scientific">Anguilla anguilla</name>
    <name type="common">European freshwater eel</name>
    <name type="synonym">Muraena anguilla</name>
    <dbReference type="NCBI Taxonomy" id="7936"/>
    <lineage>
        <taxon>Eukaryota</taxon>
        <taxon>Metazoa</taxon>
        <taxon>Chordata</taxon>
        <taxon>Craniata</taxon>
        <taxon>Vertebrata</taxon>
        <taxon>Euteleostomi</taxon>
        <taxon>Actinopterygii</taxon>
        <taxon>Neopterygii</taxon>
        <taxon>Teleostei</taxon>
        <taxon>Anguilliformes</taxon>
        <taxon>Anguillidae</taxon>
        <taxon>Anguilla</taxon>
    </lineage>
</organism>
<protein>
    <submittedName>
        <fullName evidence="1">Uncharacterized protein</fullName>
    </submittedName>
</protein>
<sequence>MCLPHIDGTINTARCSICNISHFPAAVKILAVCCPTNGITLMCSYLPQLQLPHLPLDPPCLQLPQPFPLKF</sequence>
<evidence type="ECO:0000313" key="1">
    <source>
        <dbReference type="EMBL" id="JAI01260.1"/>
    </source>
</evidence>
<dbReference type="AlphaFoldDB" id="A0A0E9XF60"/>
<name>A0A0E9XF60_ANGAN</name>